<dbReference type="PANTHER" id="PTHR37038">
    <property type="entry name" value="TRANSCRIPTIONAL REGULATOR-RELATED"/>
    <property type="match status" value="1"/>
</dbReference>
<dbReference type="GO" id="GO:0003677">
    <property type="term" value="F:DNA binding"/>
    <property type="evidence" value="ECO:0007669"/>
    <property type="project" value="InterPro"/>
</dbReference>
<dbReference type="InterPro" id="IPR053163">
    <property type="entry name" value="HTH-type_regulator_Rgg"/>
</dbReference>
<dbReference type="RefSeq" id="WP_037614620.1">
    <property type="nucleotide sequence ID" value="NZ_JPEN01000019.1"/>
</dbReference>
<dbReference type="eggNOG" id="COG1396">
    <property type="taxonomic scope" value="Bacteria"/>
</dbReference>
<dbReference type="PATRIC" id="fig|176090.4.peg.160"/>
<name>A0A0A0DGY9_9STRE</name>
<dbReference type="CDD" id="cd00093">
    <property type="entry name" value="HTH_XRE"/>
    <property type="match status" value="1"/>
</dbReference>
<dbReference type="Gene3D" id="1.25.40.10">
    <property type="entry name" value="Tetratricopeptide repeat domain"/>
    <property type="match status" value="1"/>
</dbReference>
<dbReference type="STRING" id="176090.SSIN_0160"/>
<dbReference type="Proteomes" id="UP000030019">
    <property type="component" value="Unassembled WGS sequence"/>
</dbReference>
<organism evidence="2 3">
    <name type="scientific">Streptococcus sinensis</name>
    <dbReference type="NCBI Taxonomy" id="176090"/>
    <lineage>
        <taxon>Bacteria</taxon>
        <taxon>Bacillati</taxon>
        <taxon>Bacillota</taxon>
        <taxon>Bacilli</taxon>
        <taxon>Lactobacillales</taxon>
        <taxon>Streptococcaceae</taxon>
        <taxon>Streptococcus</taxon>
    </lineage>
</organism>
<proteinExistence type="predicted"/>
<dbReference type="AlphaFoldDB" id="A0A0A0DGY9"/>
<keyword evidence="3" id="KW-1185">Reference proteome</keyword>
<dbReference type="PANTHER" id="PTHR37038:SF14">
    <property type="entry name" value="TRANSCRIPTIONAL ACTIVATOR"/>
    <property type="match status" value="1"/>
</dbReference>
<dbReference type="InterPro" id="IPR001387">
    <property type="entry name" value="Cro/C1-type_HTH"/>
</dbReference>
<evidence type="ECO:0000259" key="1">
    <source>
        <dbReference type="PROSITE" id="PS50943"/>
    </source>
</evidence>
<dbReference type="PROSITE" id="PS50943">
    <property type="entry name" value="HTH_CROC1"/>
    <property type="match status" value="1"/>
</dbReference>
<protein>
    <submittedName>
        <fullName evidence="2">Putative transcriptional regulator PlcR</fullName>
    </submittedName>
</protein>
<dbReference type="InterPro" id="IPR010982">
    <property type="entry name" value="Lambda_DNA-bd_dom_sf"/>
</dbReference>
<reference evidence="2 3" key="1">
    <citation type="submission" date="2014-06" db="EMBL/GenBank/DDBJ databases">
        <authorList>
            <person name="Teng J.L."/>
            <person name="Huang Y."/>
            <person name="Tse H."/>
            <person name="Lau S.K."/>
            <person name="Woo P.C."/>
        </authorList>
    </citation>
    <scope>NUCLEOTIDE SEQUENCE [LARGE SCALE GENOMIC DNA]</scope>
    <source>
        <strain evidence="2 3">HKU4</strain>
    </source>
</reference>
<dbReference type="SUPFAM" id="SSF48452">
    <property type="entry name" value="TPR-like"/>
    <property type="match status" value="1"/>
</dbReference>
<accession>A0A0A0DGY9</accession>
<dbReference type="InterPro" id="IPR041315">
    <property type="entry name" value="PlcR_TPR"/>
</dbReference>
<comment type="caution">
    <text evidence="2">The sequence shown here is derived from an EMBL/GenBank/DDBJ whole genome shotgun (WGS) entry which is preliminary data.</text>
</comment>
<dbReference type="Pfam" id="PF18768">
    <property type="entry name" value="RNPP_C"/>
    <property type="match status" value="1"/>
</dbReference>
<feature type="domain" description="HTH cro/C1-type" evidence="1">
    <location>
        <begin position="15"/>
        <end position="68"/>
    </location>
</feature>
<dbReference type="InterPro" id="IPR011990">
    <property type="entry name" value="TPR-like_helical_dom_sf"/>
</dbReference>
<dbReference type="SUPFAM" id="SSF47413">
    <property type="entry name" value="lambda repressor-like DNA-binding domains"/>
    <property type="match status" value="1"/>
</dbReference>
<dbReference type="Pfam" id="PF01381">
    <property type="entry name" value="HTH_3"/>
    <property type="match status" value="1"/>
</dbReference>
<sequence length="294" mass="34251">MDKVNSLKHKIAVKFKNRRLQLGLSQKELAEGICAQGIISKIENEELLPSIEIFIHLVNKLKLSHTAIEEFFNIDYLPSDKFYSLDIKKLIHSRDYATLKYVLSMVNADTLDSSDRMIFDWLTAITIYHVHHDKEAALKKLETLLASIHETDFIFLKTKSSIASIYSDSGEHDKALEIFKEILPDINKFADWMDKVKYYYSLSRSFFFKNEYDKSLYYNSLAITLILEEKSLFLLGDCYLARAYILQKQQLLSEAYQSCQNAMAIFNITNDILLKNMAFSLFSSLKEEYKYEEV</sequence>
<evidence type="ECO:0000313" key="3">
    <source>
        <dbReference type="Proteomes" id="UP000030019"/>
    </source>
</evidence>
<gene>
    <name evidence="2" type="ORF">SSIN_0160</name>
</gene>
<evidence type="ECO:0000313" key="2">
    <source>
        <dbReference type="EMBL" id="KGM38006.1"/>
    </source>
</evidence>
<dbReference type="EMBL" id="JPEN01000019">
    <property type="protein sequence ID" value="KGM38006.1"/>
    <property type="molecule type" value="Genomic_DNA"/>
</dbReference>
<dbReference type="SMART" id="SM00530">
    <property type="entry name" value="HTH_XRE"/>
    <property type="match status" value="1"/>
</dbReference>